<dbReference type="Pfam" id="PF04402">
    <property type="entry name" value="SIMPL"/>
    <property type="match status" value="1"/>
</dbReference>
<dbReference type="InterPro" id="IPR052022">
    <property type="entry name" value="26kDa_periplasmic_antigen"/>
</dbReference>
<feature type="signal peptide" evidence="1">
    <location>
        <begin position="1"/>
        <end position="17"/>
    </location>
</feature>
<dbReference type="PANTHER" id="PTHR34387">
    <property type="entry name" value="SLR1258 PROTEIN"/>
    <property type="match status" value="1"/>
</dbReference>
<evidence type="ECO:0000256" key="1">
    <source>
        <dbReference type="SAM" id="SignalP"/>
    </source>
</evidence>
<dbReference type="Gene3D" id="3.30.110.170">
    <property type="entry name" value="Protein of unknown function (DUF541), domain 1"/>
    <property type="match status" value="1"/>
</dbReference>
<dbReference type="PANTHER" id="PTHR34387:SF1">
    <property type="entry name" value="PERIPLASMIC IMMUNOGENIC PROTEIN"/>
    <property type="match status" value="1"/>
</dbReference>
<sequence>MRTLNLLALLLAIPAFAAPMTVELSAEASRPAINDLVHVVVSAEATGTTPGELSRQVNSLIADALKTARAYPAVKTQSAGTSTYPVYSKGGKIEAWRMRSELSLESGDTAALSELLGKLQTSLGVSNLVLQPSPATRKKAENEAMLDAITAFKDRARVIADALGKPYRIKQLSVNTSGRFVQPVFRTAAKAMVADAAPMPMEAGESQVSASVSGQIELE</sequence>
<dbReference type="EMBL" id="JADJNC010000019">
    <property type="protein sequence ID" value="MBK7423824.1"/>
    <property type="molecule type" value="Genomic_DNA"/>
</dbReference>
<comment type="caution">
    <text evidence="2">The sequence shown here is derived from an EMBL/GenBank/DDBJ whole genome shotgun (WGS) entry which is preliminary data.</text>
</comment>
<dbReference type="Proteomes" id="UP000886602">
    <property type="component" value="Unassembled WGS sequence"/>
</dbReference>
<evidence type="ECO:0000313" key="2">
    <source>
        <dbReference type="EMBL" id="MBK7423824.1"/>
    </source>
</evidence>
<reference evidence="2" key="1">
    <citation type="submission" date="2020-10" db="EMBL/GenBank/DDBJ databases">
        <title>Connecting structure to function with the recovery of over 1000 high-quality activated sludge metagenome-assembled genomes encoding full-length rRNA genes using long-read sequencing.</title>
        <authorList>
            <person name="Singleton C.M."/>
            <person name="Petriglieri F."/>
            <person name="Kristensen J.M."/>
            <person name="Kirkegaard R.H."/>
            <person name="Michaelsen T.Y."/>
            <person name="Andersen M.H."/>
            <person name="Karst S.M."/>
            <person name="Dueholm M.S."/>
            <person name="Nielsen P.H."/>
            <person name="Albertsen M."/>
        </authorList>
    </citation>
    <scope>NUCLEOTIDE SEQUENCE</scope>
    <source>
        <strain evidence="2">EsbW_18-Q3-R4-48_MAXAC.044</strain>
    </source>
</reference>
<dbReference type="Gene3D" id="3.30.70.2970">
    <property type="entry name" value="Protein of unknown function (DUF541), domain 2"/>
    <property type="match status" value="1"/>
</dbReference>
<name>A0A9D7FGG4_9RHOO</name>
<organism evidence="2 3">
    <name type="scientific">Candidatus Propionivibrio dominans</name>
    <dbReference type="NCBI Taxonomy" id="2954373"/>
    <lineage>
        <taxon>Bacteria</taxon>
        <taxon>Pseudomonadati</taxon>
        <taxon>Pseudomonadota</taxon>
        <taxon>Betaproteobacteria</taxon>
        <taxon>Rhodocyclales</taxon>
        <taxon>Rhodocyclaceae</taxon>
        <taxon>Propionivibrio</taxon>
    </lineage>
</organism>
<feature type="chain" id="PRO_5039291359" evidence="1">
    <location>
        <begin position="18"/>
        <end position="219"/>
    </location>
</feature>
<dbReference type="InterPro" id="IPR007497">
    <property type="entry name" value="SIMPL/DUF541"/>
</dbReference>
<protein>
    <submittedName>
        <fullName evidence="2">SIMPL domain-containing protein</fullName>
    </submittedName>
</protein>
<gene>
    <name evidence="2" type="ORF">IPJ48_12360</name>
</gene>
<dbReference type="GO" id="GO:0006974">
    <property type="term" value="P:DNA damage response"/>
    <property type="evidence" value="ECO:0007669"/>
    <property type="project" value="TreeGrafter"/>
</dbReference>
<dbReference type="AlphaFoldDB" id="A0A9D7FGG4"/>
<keyword evidence="1" id="KW-0732">Signal</keyword>
<evidence type="ECO:0000313" key="3">
    <source>
        <dbReference type="Proteomes" id="UP000886602"/>
    </source>
</evidence>
<accession>A0A9D7FGG4</accession>
<proteinExistence type="predicted"/>